<dbReference type="PROSITE" id="PS50081">
    <property type="entry name" value="ZF_DAG_PE_2"/>
    <property type="match status" value="1"/>
</dbReference>
<dbReference type="PANTHER" id="PTHR15735:SF21">
    <property type="entry name" value="PROTEIN NERVOUS WRECK"/>
    <property type="match status" value="1"/>
</dbReference>
<dbReference type="Gene3D" id="2.30.30.40">
    <property type="entry name" value="SH3 Domains"/>
    <property type="match status" value="2"/>
</dbReference>
<dbReference type="AlphaFoldDB" id="A0A9W8CR74"/>
<dbReference type="Pfam" id="PF00130">
    <property type="entry name" value="C1_1"/>
    <property type="match status" value="1"/>
</dbReference>
<dbReference type="InterPro" id="IPR002219">
    <property type="entry name" value="PKC_DAG/PE"/>
</dbReference>
<name>A0A9W8CR74_9FUNG</name>
<accession>A0A9W8CR74</accession>
<evidence type="ECO:0000256" key="6">
    <source>
        <dbReference type="SAM" id="MobiDB-lite"/>
    </source>
</evidence>
<dbReference type="SMART" id="SM00326">
    <property type="entry name" value="SH3"/>
    <property type="match status" value="2"/>
</dbReference>
<dbReference type="Gene3D" id="3.30.60.20">
    <property type="match status" value="1"/>
</dbReference>
<feature type="compositionally biased region" description="Basic and acidic residues" evidence="6">
    <location>
        <begin position="335"/>
        <end position="352"/>
    </location>
</feature>
<dbReference type="Gene3D" id="1.20.1270.60">
    <property type="entry name" value="Arfaptin homology (AH) domain/BAR domain"/>
    <property type="match status" value="1"/>
</dbReference>
<dbReference type="SUPFAM" id="SSF103657">
    <property type="entry name" value="BAR/IMD domain-like"/>
    <property type="match status" value="1"/>
</dbReference>
<evidence type="ECO:0000259" key="9">
    <source>
        <dbReference type="PROSITE" id="PS51741"/>
    </source>
</evidence>
<dbReference type="CDD" id="cd00174">
    <property type="entry name" value="SH3"/>
    <property type="match status" value="1"/>
</dbReference>
<evidence type="ECO:0000313" key="11">
    <source>
        <dbReference type="Proteomes" id="UP001149813"/>
    </source>
</evidence>
<evidence type="ECO:0000256" key="2">
    <source>
        <dbReference type="ARBA" id="ARBA00022723"/>
    </source>
</evidence>
<dbReference type="GO" id="GO:0046872">
    <property type="term" value="F:metal ion binding"/>
    <property type="evidence" value="ECO:0007669"/>
    <property type="project" value="UniProtKB-KW"/>
</dbReference>
<feature type="compositionally biased region" description="Basic residues" evidence="6">
    <location>
        <begin position="473"/>
        <end position="484"/>
    </location>
</feature>
<evidence type="ECO:0000259" key="8">
    <source>
        <dbReference type="PROSITE" id="PS50081"/>
    </source>
</evidence>
<feature type="compositionally biased region" description="Low complexity" evidence="6">
    <location>
        <begin position="487"/>
        <end position="504"/>
    </location>
</feature>
<reference evidence="10" key="1">
    <citation type="submission" date="2022-07" db="EMBL/GenBank/DDBJ databases">
        <title>Phylogenomic reconstructions and comparative analyses of Kickxellomycotina fungi.</title>
        <authorList>
            <person name="Reynolds N.K."/>
            <person name="Stajich J.E."/>
            <person name="Barry K."/>
            <person name="Grigoriev I.V."/>
            <person name="Crous P."/>
            <person name="Smith M.E."/>
        </authorList>
    </citation>
    <scope>NUCLEOTIDE SEQUENCE</scope>
    <source>
        <strain evidence="10">NBRC 32514</strain>
    </source>
</reference>
<feature type="region of interest" description="Disordered" evidence="6">
    <location>
        <begin position="335"/>
        <end position="355"/>
    </location>
</feature>
<feature type="domain" description="SH3" evidence="7">
    <location>
        <begin position="691"/>
        <end position="750"/>
    </location>
</feature>
<sequence>MTFGSELKPNEFGAINGHVEKQLDVYGGLARLLADKAAAEKEYGRKVLDLARGFQTQLATLYDGNANALALTEVEASAATPLELLPAAQEWALNLEEEGRLHVQLASKISGDIADELRTAFEALGDTRKRNLEFYQRLLAERDRTYEHKDRARTAYETKARALGVSQQKQERATTEKDQDRHRVRADKDASARNQAKNEYILQVSVANAVKHAVNHTFTPRIMDAMQTVDERRVAAAKRLLEQLLAMQDSANTQHATNTRRAMHVVGRVDTTVDAAQFVRRRVESGASSWEEQPDFRVVVDLASGDNDSMVLDGESQVVLRNICLQAQRDGLRAESEARDKALTAEQTREKALAGGAAGSKGCERELESAAASEREATLAELEAVQHRALSAAVEAQLGAVDSGSPHDFKAFTVAISKTCDYCSESIGGLNRKAFRCTECEYTCHAKCQIKVEPSCPGKDPEAKSGFLSLFGSKRRGSRAKGARQRSQSTTSAGSAASVDAAGTPPMPPPRNVSQQQHQPLALYGSGSVSTSASQTSLPARPSLSYGAATLPRMAPMPDLTATVGRAGMAHDTALVPVLYDFEGDGSTTLSVKSGERVRVVEPDRDGSGWTEVTLAGGQQGLVPTSYVDMTAYQPPPAALMPPQSQPQSQPMPEARALMPPPAHALAFALTAPTQYSAPSERSMSLSTRSFADEYVVALYDFAGRDADELSVAKGDRIRVVSREIGDGWIQGALPDGREGRLPTSYVREQ</sequence>
<proteinExistence type="predicted"/>
<protein>
    <submittedName>
        <fullName evidence="10">Protein BZZ1</fullName>
    </submittedName>
</protein>
<comment type="caution">
    <text evidence="10">The sequence shown here is derived from an EMBL/GenBank/DDBJ whole genome shotgun (WGS) entry which is preliminary data.</text>
</comment>
<dbReference type="OrthoDB" id="8783038at2759"/>
<evidence type="ECO:0000256" key="3">
    <source>
        <dbReference type="ARBA" id="ARBA00022833"/>
    </source>
</evidence>
<feature type="domain" description="SH3" evidence="7">
    <location>
        <begin position="571"/>
        <end position="633"/>
    </location>
</feature>
<keyword evidence="5" id="KW-0175">Coiled coil</keyword>
<evidence type="ECO:0000256" key="4">
    <source>
        <dbReference type="PROSITE-ProRule" id="PRU00192"/>
    </source>
</evidence>
<keyword evidence="3" id="KW-0862">Zinc</keyword>
<dbReference type="PROSITE" id="PS51741">
    <property type="entry name" value="F_BAR"/>
    <property type="match status" value="1"/>
</dbReference>
<evidence type="ECO:0000259" key="7">
    <source>
        <dbReference type="PROSITE" id="PS50002"/>
    </source>
</evidence>
<dbReference type="InterPro" id="IPR001452">
    <property type="entry name" value="SH3_domain"/>
</dbReference>
<feature type="domain" description="Phorbol-ester/DAG-type" evidence="8">
    <location>
        <begin position="406"/>
        <end position="456"/>
    </location>
</feature>
<dbReference type="Pfam" id="PF14604">
    <property type="entry name" value="SH3_9"/>
    <property type="match status" value="2"/>
</dbReference>
<feature type="domain" description="F-BAR" evidence="9">
    <location>
        <begin position="1"/>
        <end position="274"/>
    </location>
</feature>
<dbReference type="InterPro" id="IPR027267">
    <property type="entry name" value="AH/BAR_dom_sf"/>
</dbReference>
<feature type="region of interest" description="Disordered" evidence="6">
    <location>
        <begin position="147"/>
        <end position="192"/>
    </location>
</feature>
<gene>
    <name evidence="10" type="primary">bzz1_2</name>
    <name evidence="10" type="ORF">LPJ53_004831</name>
</gene>
<feature type="region of interest" description="Disordered" evidence="6">
    <location>
        <begin position="467"/>
        <end position="518"/>
    </location>
</feature>
<dbReference type="SUPFAM" id="SSF57889">
    <property type="entry name" value="Cysteine-rich domain"/>
    <property type="match status" value="1"/>
</dbReference>
<keyword evidence="2" id="KW-0479">Metal-binding</keyword>
<feature type="compositionally biased region" description="Basic and acidic residues" evidence="6">
    <location>
        <begin position="147"/>
        <end position="160"/>
    </location>
</feature>
<dbReference type="PANTHER" id="PTHR15735">
    <property type="entry name" value="FCH AND DOUBLE SH3 DOMAINS PROTEIN"/>
    <property type="match status" value="1"/>
</dbReference>
<dbReference type="CDD" id="cd20824">
    <property type="entry name" value="C1_SpBZZ1-like"/>
    <property type="match status" value="1"/>
</dbReference>
<keyword evidence="1 4" id="KW-0728">SH3 domain</keyword>
<evidence type="ECO:0000256" key="1">
    <source>
        <dbReference type="ARBA" id="ARBA00022443"/>
    </source>
</evidence>
<dbReference type="Proteomes" id="UP001149813">
    <property type="component" value="Unassembled WGS sequence"/>
</dbReference>
<keyword evidence="11" id="KW-1185">Reference proteome</keyword>
<feature type="compositionally biased region" description="Basic and acidic residues" evidence="6">
    <location>
        <begin position="169"/>
        <end position="191"/>
    </location>
</feature>
<organism evidence="10 11">
    <name type="scientific">Coemansia erecta</name>
    <dbReference type="NCBI Taxonomy" id="147472"/>
    <lineage>
        <taxon>Eukaryota</taxon>
        <taxon>Fungi</taxon>
        <taxon>Fungi incertae sedis</taxon>
        <taxon>Zoopagomycota</taxon>
        <taxon>Kickxellomycotina</taxon>
        <taxon>Kickxellomycetes</taxon>
        <taxon>Kickxellales</taxon>
        <taxon>Kickxellaceae</taxon>
        <taxon>Coemansia</taxon>
    </lineage>
</organism>
<dbReference type="InterPro" id="IPR036028">
    <property type="entry name" value="SH3-like_dom_sf"/>
</dbReference>
<evidence type="ECO:0000313" key="10">
    <source>
        <dbReference type="EMBL" id="KAJ1720552.1"/>
    </source>
</evidence>
<dbReference type="PROSITE" id="PS00479">
    <property type="entry name" value="ZF_DAG_PE_1"/>
    <property type="match status" value="1"/>
</dbReference>
<dbReference type="PRINTS" id="PR00452">
    <property type="entry name" value="SH3DOMAIN"/>
</dbReference>
<dbReference type="GO" id="GO:0030833">
    <property type="term" value="P:regulation of actin filament polymerization"/>
    <property type="evidence" value="ECO:0007669"/>
    <property type="project" value="TreeGrafter"/>
</dbReference>
<dbReference type="EMBL" id="JANBOJ010000247">
    <property type="protein sequence ID" value="KAJ1720552.1"/>
    <property type="molecule type" value="Genomic_DNA"/>
</dbReference>
<dbReference type="SMART" id="SM00109">
    <property type="entry name" value="C1"/>
    <property type="match status" value="1"/>
</dbReference>
<evidence type="ECO:0000256" key="5">
    <source>
        <dbReference type="PROSITE-ProRule" id="PRU01077"/>
    </source>
</evidence>
<dbReference type="InterPro" id="IPR031160">
    <property type="entry name" value="F_BAR_dom"/>
</dbReference>
<dbReference type="SUPFAM" id="SSF50044">
    <property type="entry name" value="SH3-domain"/>
    <property type="match status" value="2"/>
</dbReference>
<dbReference type="InterPro" id="IPR046349">
    <property type="entry name" value="C1-like_sf"/>
</dbReference>
<dbReference type="PROSITE" id="PS50002">
    <property type="entry name" value="SH3"/>
    <property type="match status" value="2"/>
</dbReference>